<sequence length="176" mass="20499">MEQLFDQSELDDPRISQLISFALSEATRIYSEQREFYFAQDTAFASQTEIESQYRKIRLIQQEQKQALLNFQNAQDDINAILAPLDLPEQYLYACDLMENDADYNFLLDSILPMDLNVIESLIAEKVSLAKKIQQETRDIVIVDRIKPRDWTYMKYGISNSLLKGSSIQLIDLFIK</sequence>
<evidence type="ECO:0000313" key="1">
    <source>
        <dbReference type="EMBL" id="TNV81025.1"/>
    </source>
</evidence>
<accession>A0A8J8NVI3</accession>
<dbReference type="Proteomes" id="UP000785679">
    <property type="component" value="Unassembled WGS sequence"/>
</dbReference>
<gene>
    <name evidence="1" type="ORF">FGO68_gene1650</name>
</gene>
<keyword evidence="2" id="KW-1185">Reference proteome</keyword>
<reference evidence="1" key="1">
    <citation type="submission" date="2019-06" db="EMBL/GenBank/DDBJ databases">
        <authorList>
            <person name="Zheng W."/>
        </authorList>
    </citation>
    <scope>NUCLEOTIDE SEQUENCE</scope>
    <source>
        <strain evidence="1">QDHG01</strain>
    </source>
</reference>
<name>A0A8J8NVI3_HALGN</name>
<organism evidence="1 2">
    <name type="scientific">Halteria grandinella</name>
    <dbReference type="NCBI Taxonomy" id="5974"/>
    <lineage>
        <taxon>Eukaryota</taxon>
        <taxon>Sar</taxon>
        <taxon>Alveolata</taxon>
        <taxon>Ciliophora</taxon>
        <taxon>Intramacronucleata</taxon>
        <taxon>Spirotrichea</taxon>
        <taxon>Stichotrichia</taxon>
        <taxon>Sporadotrichida</taxon>
        <taxon>Halteriidae</taxon>
        <taxon>Halteria</taxon>
    </lineage>
</organism>
<dbReference type="EMBL" id="RRYP01006680">
    <property type="protein sequence ID" value="TNV81025.1"/>
    <property type="molecule type" value="Genomic_DNA"/>
</dbReference>
<comment type="caution">
    <text evidence="1">The sequence shown here is derived from an EMBL/GenBank/DDBJ whole genome shotgun (WGS) entry which is preliminary data.</text>
</comment>
<dbReference type="AlphaFoldDB" id="A0A8J8NVI3"/>
<protein>
    <submittedName>
        <fullName evidence="1">Uncharacterized protein</fullName>
    </submittedName>
</protein>
<evidence type="ECO:0000313" key="2">
    <source>
        <dbReference type="Proteomes" id="UP000785679"/>
    </source>
</evidence>
<proteinExistence type="predicted"/>